<dbReference type="EMBL" id="KN819354">
    <property type="protein sequence ID" value="KIJ13216.1"/>
    <property type="molecule type" value="Genomic_DNA"/>
</dbReference>
<dbReference type="HOGENOM" id="CLU_1971233_0_0_1"/>
<reference evidence="3 4" key="1">
    <citation type="submission" date="2014-06" db="EMBL/GenBank/DDBJ databases">
        <authorList>
            <consortium name="DOE Joint Genome Institute"/>
            <person name="Kuo A."/>
            <person name="Kohler A."/>
            <person name="Nagy L.G."/>
            <person name="Floudas D."/>
            <person name="Copeland A."/>
            <person name="Barry K.W."/>
            <person name="Cichocki N."/>
            <person name="Veneault-Fourrey C."/>
            <person name="LaButti K."/>
            <person name="Lindquist E.A."/>
            <person name="Lipzen A."/>
            <person name="Lundell T."/>
            <person name="Morin E."/>
            <person name="Murat C."/>
            <person name="Sun H."/>
            <person name="Tunlid A."/>
            <person name="Henrissat B."/>
            <person name="Grigoriev I.V."/>
            <person name="Hibbett D.S."/>
            <person name="Martin F."/>
            <person name="Nordberg H.P."/>
            <person name="Cantor M.N."/>
            <person name="Hua S.X."/>
        </authorList>
    </citation>
    <scope>NUCLEOTIDE SEQUENCE [LARGE SCALE GENOMIC DNA]</scope>
    <source>
        <strain evidence="3 4">ATCC 200175</strain>
    </source>
</reference>
<proteinExistence type="predicted"/>
<reference evidence="4" key="2">
    <citation type="submission" date="2015-01" db="EMBL/GenBank/DDBJ databases">
        <title>Evolutionary Origins and Diversification of the Mycorrhizal Mutualists.</title>
        <authorList>
            <consortium name="DOE Joint Genome Institute"/>
            <consortium name="Mycorrhizal Genomics Consortium"/>
            <person name="Kohler A."/>
            <person name="Kuo A."/>
            <person name="Nagy L.G."/>
            <person name="Floudas D."/>
            <person name="Copeland A."/>
            <person name="Barry K.W."/>
            <person name="Cichocki N."/>
            <person name="Veneault-Fourrey C."/>
            <person name="LaButti K."/>
            <person name="Lindquist E.A."/>
            <person name="Lipzen A."/>
            <person name="Lundell T."/>
            <person name="Morin E."/>
            <person name="Murat C."/>
            <person name="Riley R."/>
            <person name="Ohm R."/>
            <person name="Sun H."/>
            <person name="Tunlid A."/>
            <person name="Henrissat B."/>
            <person name="Grigoriev I.V."/>
            <person name="Hibbett D.S."/>
            <person name="Martin F."/>
        </authorList>
    </citation>
    <scope>NUCLEOTIDE SEQUENCE [LARGE SCALE GENOMIC DNA]</scope>
    <source>
        <strain evidence="4">ATCC 200175</strain>
    </source>
</reference>
<name>A0A0C9U193_PAXIN</name>
<sequence length="127" mass="13880">MSTTKTLKLLEELGVGAYGVVLRGVETTSGMNVAVKKSRVSLRVKRTLLDYEAKLVQSLSGHPAIPTIYAYGRFEHFEYLAMELGGESVKALAQQNEGGLQLKTVILLTLQMVLLLPELPVAILSKH</sequence>
<evidence type="ECO:0000259" key="2">
    <source>
        <dbReference type="PROSITE" id="PS50011"/>
    </source>
</evidence>
<evidence type="ECO:0000256" key="1">
    <source>
        <dbReference type="PROSITE-ProRule" id="PRU10141"/>
    </source>
</evidence>
<protein>
    <recommendedName>
        <fullName evidence="2">Protein kinase domain-containing protein</fullName>
    </recommendedName>
</protein>
<dbReference type="GO" id="GO:0004672">
    <property type="term" value="F:protein kinase activity"/>
    <property type="evidence" value="ECO:0007669"/>
    <property type="project" value="InterPro"/>
</dbReference>
<accession>A0A0C9U193</accession>
<evidence type="ECO:0000313" key="3">
    <source>
        <dbReference type="EMBL" id="KIJ13216.1"/>
    </source>
</evidence>
<dbReference type="Gene3D" id="1.10.510.10">
    <property type="entry name" value="Transferase(Phosphotransferase) domain 1"/>
    <property type="match status" value="1"/>
</dbReference>
<dbReference type="SUPFAM" id="SSF56112">
    <property type="entry name" value="Protein kinase-like (PK-like)"/>
    <property type="match status" value="1"/>
</dbReference>
<dbReference type="InterPro" id="IPR000719">
    <property type="entry name" value="Prot_kinase_dom"/>
</dbReference>
<dbReference type="AlphaFoldDB" id="A0A0C9U193"/>
<keyword evidence="1" id="KW-0067">ATP-binding</keyword>
<dbReference type="PROSITE" id="PS50011">
    <property type="entry name" value="PROTEIN_KINASE_DOM"/>
    <property type="match status" value="1"/>
</dbReference>
<gene>
    <name evidence="3" type="ORF">PAXINDRAFT_13966</name>
</gene>
<dbReference type="InterPro" id="IPR017441">
    <property type="entry name" value="Protein_kinase_ATP_BS"/>
</dbReference>
<dbReference type="GO" id="GO:0005524">
    <property type="term" value="F:ATP binding"/>
    <property type="evidence" value="ECO:0007669"/>
    <property type="project" value="UniProtKB-UniRule"/>
</dbReference>
<feature type="binding site" evidence="1">
    <location>
        <position position="37"/>
    </location>
    <ligand>
        <name>ATP</name>
        <dbReference type="ChEBI" id="CHEBI:30616"/>
    </ligand>
</feature>
<evidence type="ECO:0000313" key="4">
    <source>
        <dbReference type="Proteomes" id="UP000053647"/>
    </source>
</evidence>
<dbReference type="OrthoDB" id="6511923at2759"/>
<dbReference type="PROSITE" id="PS00107">
    <property type="entry name" value="PROTEIN_KINASE_ATP"/>
    <property type="match status" value="1"/>
</dbReference>
<feature type="domain" description="Protein kinase" evidence="2">
    <location>
        <begin position="7"/>
        <end position="127"/>
    </location>
</feature>
<dbReference type="Pfam" id="PF00069">
    <property type="entry name" value="Pkinase"/>
    <property type="match status" value="1"/>
</dbReference>
<organism evidence="3 4">
    <name type="scientific">Paxillus involutus ATCC 200175</name>
    <dbReference type="NCBI Taxonomy" id="664439"/>
    <lineage>
        <taxon>Eukaryota</taxon>
        <taxon>Fungi</taxon>
        <taxon>Dikarya</taxon>
        <taxon>Basidiomycota</taxon>
        <taxon>Agaricomycotina</taxon>
        <taxon>Agaricomycetes</taxon>
        <taxon>Agaricomycetidae</taxon>
        <taxon>Boletales</taxon>
        <taxon>Paxilineae</taxon>
        <taxon>Paxillaceae</taxon>
        <taxon>Paxillus</taxon>
    </lineage>
</organism>
<dbReference type="InterPro" id="IPR011009">
    <property type="entry name" value="Kinase-like_dom_sf"/>
</dbReference>
<dbReference type="Proteomes" id="UP000053647">
    <property type="component" value="Unassembled WGS sequence"/>
</dbReference>
<keyword evidence="4" id="KW-1185">Reference proteome</keyword>
<keyword evidence="1" id="KW-0547">Nucleotide-binding</keyword>